<proteinExistence type="predicted"/>
<sequence length="192" mass="20039">MRKYLLPLVALAAIAAPTPSAAVEAPPGAAQQVIVELDRTEAAIGLGQTITFTSAVRNTGEQELTGAIAHLNIFAVDPGVYVDPEDWSSERTQYLDPLGGGDTDKLEWEMQAVNSGHFVVYVALGTGQAAAPVVSSKALRLDIAPERTLGAGGVLPIAAGVPGVIAVLMMLAMLRRRQLRPKSTEPSQDAGS</sequence>
<organism evidence="3 4">
    <name type="scientific">Kribbella amoyensis</name>
    <dbReference type="NCBI Taxonomy" id="996641"/>
    <lineage>
        <taxon>Bacteria</taxon>
        <taxon>Bacillati</taxon>
        <taxon>Actinomycetota</taxon>
        <taxon>Actinomycetes</taxon>
        <taxon>Propionibacteriales</taxon>
        <taxon>Kribbellaceae</taxon>
        <taxon>Kribbella</taxon>
    </lineage>
</organism>
<dbReference type="OrthoDB" id="3829428at2"/>
<keyword evidence="1" id="KW-0812">Transmembrane</keyword>
<accession>A0A561BZQ9</accession>
<keyword evidence="1" id="KW-1133">Transmembrane helix</keyword>
<evidence type="ECO:0000256" key="2">
    <source>
        <dbReference type="SAM" id="SignalP"/>
    </source>
</evidence>
<keyword evidence="2" id="KW-0732">Signal</keyword>
<evidence type="ECO:0000256" key="1">
    <source>
        <dbReference type="SAM" id="Phobius"/>
    </source>
</evidence>
<gene>
    <name evidence="3" type="ORF">FB561_5337</name>
</gene>
<evidence type="ECO:0000313" key="4">
    <source>
        <dbReference type="Proteomes" id="UP000318380"/>
    </source>
</evidence>
<dbReference type="EMBL" id="VIVK01000001">
    <property type="protein sequence ID" value="TWD84162.1"/>
    <property type="molecule type" value="Genomic_DNA"/>
</dbReference>
<dbReference type="Proteomes" id="UP000318380">
    <property type="component" value="Unassembled WGS sequence"/>
</dbReference>
<protein>
    <submittedName>
        <fullName evidence="3">Putative repeat protein (TIGR01451 family)</fullName>
    </submittedName>
</protein>
<feature type="signal peptide" evidence="2">
    <location>
        <begin position="1"/>
        <end position="21"/>
    </location>
</feature>
<feature type="chain" id="PRO_5039325040" evidence="2">
    <location>
        <begin position="22"/>
        <end position="192"/>
    </location>
</feature>
<comment type="caution">
    <text evidence="3">The sequence shown here is derived from an EMBL/GenBank/DDBJ whole genome shotgun (WGS) entry which is preliminary data.</text>
</comment>
<keyword evidence="1" id="KW-0472">Membrane</keyword>
<name>A0A561BZQ9_9ACTN</name>
<keyword evidence="4" id="KW-1185">Reference proteome</keyword>
<feature type="transmembrane region" description="Helical" evidence="1">
    <location>
        <begin position="149"/>
        <end position="174"/>
    </location>
</feature>
<dbReference type="RefSeq" id="WP_145811219.1">
    <property type="nucleotide sequence ID" value="NZ_VIVK01000001.1"/>
</dbReference>
<evidence type="ECO:0000313" key="3">
    <source>
        <dbReference type="EMBL" id="TWD84162.1"/>
    </source>
</evidence>
<reference evidence="3 4" key="1">
    <citation type="submission" date="2019-06" db="EMBL/GenBank/DDBJ databases">
        <title>Sequencing the genomes of 1000 actinobacteria strains.</title>
        <authorList>
            <person name="Klenk H.-P."/>
        </authorList>
    </citation>
    <scope>NUCLEOTIDE SEQUENCE [LARGE SCALE GENOMIC DNA]</scope>
    <source>
        <strain evidence="3 4">DSM 24683</strain>
    </source>
</reference>
<dbReference type="AlphaFoldDB" id="A0A561BZQ9"/>